<dbReference type="Pfam" id="PF00176">
    <property type="entry name" value="SNF2-rel_dom"/>
    <property type="match status" value="1"/>
</dbReference>
<dbReference type="SMART" id="SM00184">
    <property type="entry name" value="RING"/>
    <property type="match status" value="1"/>
</dbReference>
<proteinExistence type="inferred from homology"/>
<dbReference type="Pfam" id="PF00645">
    <property type="entry name" value="zf-PARP"/>
    <property type="match status" value="1"/>
</dbReference>
<dbReference type="Gene3D" id="3.30.40.10">
    <property type="entry name" value="Zinc/RING finger domain, C3HC4 (zinc finger)"/>
    <property type="match status" value="1"/>
</dbReference>
<feature type="compositionally biased region" description="Basic residues" evidence="12">
    <location>
        <begin position="1170"/>
        <end position="1182"/>
    </location>
</feature>
<dbReference type="GO" id="GO:0003677">
    <property type="term" value="F:DNA binding"/>
    <property type="evidence" value="ECO:0007669"/>
    <property type="project" value="InterPro"/>
</dbReference>
<evidence type="ECO:0000259" key="13">
    <source>
        <dbReference type="PROSITE" id="PS50064"/>
    </source>
</evidence>
<dbReference type="InterPro" id="IPR027417">
    <property type="entry name" value="P-loop_NTPase"/>
</dbReference>
<dbReference type="PANTHER" id="PTHR45626">
    <property type="entry name" value="TRANSCRIPTION TERMINATION FACTOR 2-RELATED"/>
    <property type="match status" value="1"/>
</dbReference>
<gene>
    <name evidence="16" type="ORF">CYLTODRAFT_490860</name>
</gene>
<dbReference type="PROSITE" id="PS50089">
    <property type="entry name" value="ZF_RING_2"/>
    <property type="match status" value="1"/>
</dbReference>
<feature type="compositionally biased region" description="Low complexity" evidence="12">
    <location>
        <begin position="133"/>
        <end position="154"/>
    </location>
</feature>
<dbReference type="InterPro" id="IPR013083">
    <property type="entry name" value="Znf_RING/FYVE/PHD"/>
</dbReference>
<dbReference type="SUPFAM" id="SSF57716">
    <property type="entry name" value="Glucocorticoid receptor-like (DNA-binding domain)"/>
    <property type="match status" value="1"/>
</dbReference>
<dbReference type="PROSITE" id="PS50064">
    <property type="entry name" value="ZF_PARP_2"/>
    <property type="match status" value="1"/>
</dbReference>
<dbReference type="InterPro" id="IPR014001">
    <property type="entry name" value="Helicase_ATP-bd"/>
</dbReference>
<feature type="region of interest" description="Disordered" evidence="12">
    <location>
        <begin position="381"/>
        <end position="413"/>
    </location>
</feature>
<dbReference type="Gene3D" id="3.30.70.2330">
    <property type="match status" value="1"/>
</dbReference>
<dbReference type="PROSITE" id="PS00518">
    <property type="entry name" value="ZF_RING_1"/>
    <property type="match status" value="1"/>
</dbReference>
<comment type="subcellular location">
    <subcellularLocation>
        <location evidence="1">Nucleus</location>
    </subcellularLocation>
</comment>
<evidence type="ECO:0000256" key="9">
    <source>
        <dbReference type="ARBA" id="ARBA00022840"/>
    </source>
</evidence>
<dbReference type="InterPro" id="IPR017907">
    <property type="entry name" value="Znf_RING_CS"/>
</dbReference>
<dbReference type="SMART" id="SM00490">
    <property type="entry name" value="HELICc"/>
    <property type="match status" value="1"/>
</dbReference>
<keyword evidence="10" id="KW-0539">Nucleus</keyword>
<feature type="compositionally biased region" description="Low complexity" evidence="12">
    <location>
        <begin position="184"/>
        <end position="211"/>
    </location>
</feature>
<dbReference type="EMBL" id="KN880533">
    <property type="protein sequence ID" value="KIY67158.1"/>
    <property type="molecule type" value="Genomic_DNA"/>
</dbReference>
<evidence type="ECO:0000259" key="15">
    <source>
        <dbReference type="PROSITE" id="PS51192"/>
    </source>
</evidence>
<feature type="compositionally biased region" description="Low complexity" evidence="12">
    <location>
        <begin position="387"/>
        <end position="413"/>
    </location>
</feature>
<dbReference type="Gene3D" id="3.40.50.300">
    <property type="entry name" value="P-loop containing nucleotide triphosphate hydrolases"/>
    <property type="match status" value="2"/>
</dbReference>
<feature type="compositionally biased region" description="Acidic residues" evidence="12">
    <location>
        <begin position="1144"/>
        <end position="1158"/>
    </location>
</feature>
<feature type="domain" description="Helicase ATP-binding" evidence="15">
    <location>
        <begin position="574"/>
        <end position="754"/>
    </location>
</feature>
<evidence type="ECO:0000256" key="1">
    <source>
        <dbReference type="ARBA" id="ARBA00004123"/>
    </source>
</evidence>
<dbReference type="GO" id="GO:0005634">
    <property type="term" value="C:nucleus"/>
    <property type="evidence" value="ECO:0007669"/>
    <property type="project" value="UniProtKB-SubCell"/>
</dbReference>
<evidence type="ECO:0008006" key="18">
    <source>
        <dbReference type="Google" id="ProtNLM"/>
    </source>
</evidence>
<evidence type="ECO:0000256" key="6">
    <source>
        <dbReference type="ARBA" id="ARBA00022801"/>
    </source>
</evidence>
<dbReference type="InterPro" id="IPR014905">
    <property type="entry name" value="HIRAN"/>
</dbReference>
<dbReference type="SMART" id="SM00910">
    <property type="entry name" value="HIRAN"/>
    <property type="match status" value="1"/>
</dbReference>
<dbReference type="InterPro" id="IPR036957">
    <property type="entry name" value="Znf_PARP_sf"/>
</dbReference>
<name>A0A0D7B979_9AGAR</name>
<evidence type="ECO:0000256" key="8">
    <source>
        <dbReference type="ARBA" id="ARBA00022833"/>
    </source>
</evidence>
<keyword evidence="5 11" id="KW-0863">Zinc-finger</keyword>
<evidence type="ECO:0000313" key="16">
    <source>
        <dbReference type="EMBL" id="KIY67158.1"/>
    </source>
</evidence>
<dbReference type="Pfam" id="PF00271">
    <property type="entry name" value="Helicase_C"/>
    <property type="match status" value="2"/>
</dbReference>
<dbReference type="Pfam" id="PF00097">
    <property type="entry name" value="zf-C3HC4"/>
    <property type="match status" value="1"/>
</dbReference>
<dbReference type="Pfam" id="PF08797">
    <property type="entry name" value="HIRAN"/>
    <property type="match status" value="1"/>
</dbReference>
<dbReference type="GO" id="GO:0004386">
    <property type="term" value="F:helicase activity"/>
    <property type="evidence" value="ECO:0007669"/>
    <property type="project" value="UniProtKB-KW"/>
</dbReference>
<dbReference type="SMART" id="SM01336">
    <property type="entry name" value="zf-PARP"/>
    <property type="match status" value="1"/>
</dbReference>
<dbReference type="InterPro" id="IPR038718">
    <property type="entry name" value="SNF2-like_sf"/>
</dbReference>
<accession>A0A0D7B979</accession>
<keyword evidence="4" id="KW-0547">Nucleotide-binding</keyword>
<evidence type="ECO:0000256" key="2">
    <source>
        <dbReference type="ARBA" id="ARBA00007025"/>
    </source>
</evidence>
<feature type="region of interest" description="Disordered" evidence="12">
    <location>
        <begin position="1062"/>
        <end position="1198"/>
    </location>
</feature>
<feature type="region of interest" description="Disordered" evidence="12">
    <location>
        <begin position="94"/>
        <end position="262"/>
    </location>
</feature>
<keyword evidence="8" id="KW-0862">Zinc</keyword>
<keyword evidence="3" id="KW-0479">Metal-binding</keyword>
<dbReference type="GO" id="GO:0005524">
    <property type="term" value="F:ATP binding"/>
    <property type="evidence" value="ECO:0007669"/>
    <property type="project" value="UniProtKB-KW"/>
</dbReference>
<reference evidence="16 17" key="1">
    <citation type="journal article" date="2015" name="Fungal Genet. Biol.">
        <title>Evolution of novel wood decay mechanisms in Agaricales revealed by the genome sequences of Fistulina hepatica and Cylindrobasidium torrendii.</title>
        <authorList>
            <person name="Floudas D."/>
            <person name="Held B.W."/>
            <person name="Riley R."/>
            <person name="Nagy L.G."/>
            <person name="Koehler G."/>
            <person name="Ransdell A.S."/>
            <person name="Younus H."/>
            <person name="Chow J."/>
            <person name="Chiniquy J."/>
            <person name="Lipzen A."/>
            <person name="Tritt A."/>
            <person name="Sun H."/>
            <person name="Haridas S."/>
            <person name="LaButti K."/>
            <person name="Ohm R.A."/>
            <person name="Kues U."/>
            <person name="Blanchette R.A."/>
            <person name="Grigoriev I.V."/>
            <person name="Minto R.E."/>
            <person name="Hibbett D.S."/>
        </authorList>
    </citation>
    <scope>NUCLEOTIDE SEQUENCE [LARGE SCALE GENOMIC DNA]</scope>
    <source>
        <strain evidence="16 17">FP15055 ss-10</strain>
    </source>
</reference>
<feature type="compositionally biased region" description="Low complexity" evidence="12">
    <location>
        <begin position="233"/>
        <end position="246"/>
    </location>
</feature>
<evidence type="ECO:0000313" key="17">
    <source>
        <dbReference type="Proteomes" id="UP000054007"/>
    </source>
</evidence>
<dbReference type="Proteomes" id="UP000054007">
    <property type="component" value="Unassembled WGS sequence"/>
</dbReference>
<evidence type="ECO:0000256" key="12">
    <source>
        <dbReference type="SAM" id="MobiDB-lite"/>
    </source>
</evidence>
<dbReference type="GO" id="GO:0008094">
    <property type="term" value="F:ATP-dependent activity, acting on DNA"/>
    <property type="evidence" value="ECO:0007669"/>
    <property type="project" value="TreeGrafter"/>
</dbReference>
<evidence type="ECO:0000256" key="3">
    <source>
        <dbReference type="ARBA" id="ARBA00022723"/>
    </source>
</evidence>
<dbReference type="SUPFAM" id="SSF52540">
    <property type="entry name" value="P-loop containing nucleoside triphosphate hydrolases"/>
    <property type="match status" value="3"/>
</dbReference>
<feature type="compositionally biased region" description="Acidic residues" evidence="12">
    <location>
        <begin position="251"/>
        <end position="262"/>
    </location>
</feature>
<dbReference type="InterPro" id="IPR000330">
    <property type="entry name" value="SNF2_N"/>
</dbReference>
<feature type="domain" description="RING-type" evidence="14">
    <location>
        <begin position="918"/>
        <end position="958"/>
    </location>
</feature>
<dbReference type="OrthoDB" id="448448at2759"/>
<evidence type="ECO:0000256" key="7">
    <source>
        <dbReference type="ARBA" id="ARBA00022806"/>
    </source>
</evidence>
<dbReference type="GO" id="GO:0016818">
    <property type="term" value="F:hydrolase activity, acting on acid anhydrides, in phosphorus-containing anhydrides"/>
    <property type="evidence" value="ECO:0007669"/>
    <property type="project" value="InterPro"/>
</dbReference>
<dbReference type="InterPro" id="IPR001510">
    <property type="entry name" value="Znf_PARP"/>
</dbReference>
<dbReference type="CDD" id="cd18793">
    <property type="entry name" value="SF2_C_SNF"/>
    <property type="match status" value="1"/>
</dbReference>
<dbReference type="PANTHER" id="PTHR45626:SF17">
    <property type="entry name" value="HELICASE-LIKE TRANSCRIPTION FACTOR"/>
    <property type="match status" value="1"/>
</dbReference>
<protein>
    <recommendedName>
        <fullName evidence="18">SNF2 family DNA-dependent ATPase domain-containing protein</fullName>
    </recommendedName>
</protein>
<dbReference type="InterPro" id="IPR001650">
    <property type="entry name" value="Helicase_C-like"/>
</dbReference>
<dbReference type="GO" id="GO:0008270">
    <property type="term" value="F:zinc ion binding"/>
    <property type="evidence" value="ECO:0007669"/>
    <property type="project" value="UniProtKB-KW"/>
</dbReference>
<evidence type="ECO:0000256" key="5">
    <source>
        <dbReference type="ARBA" id="ARBA00022771"/>
    </source>
</evidence>
<dbReference type="SMART" id="SM00487">
    <property type="entry name" value="DEXDc"/>
    <property type="match status" value="1"/>
</dbReference>
<evidence type="ECO:0000259" key="14">
    <source>
        <dbReference type="PROSITE" id="PS50089"/>
    </source>
</evidence>
<organism evidence="16 17">
    <name type="scientific">Cylindrobasidium torrendii FP15055 ss-10</name>
    <dbReference type="NCBI Taxonomy" id="1314674"/>
    <lineage>
        <taxon>Eukaryota</taxon>
        <taxon>Fungi</taxon>
        <taxon>Dikarya</taxon>
        <taxon>Basidiomycota</taxon>
        <taxon>Agaricomycotina</taxon>
        <taxon>Agaricomycetes</taxon>
        <taxon>Agaricomycetidae</taxon>
        <taxon>Agaricales</taxon>
        <taxon>Marasmiineae</taxon>
        <taxon>Physalacriaceae</taxon>
        <taxon>Cylindrobasidium</taxon>
    </lineage>
</organism>
<dbReference type="InterPro" id="IPR001841">
    <property type="entry name" value="Znf_RING"/>
</dbReference>
<evidence type="ECO:0000256" key="4">
    <source>
        <dbReference type="ARBA" id="ARBA00022741"/>
    </source>
</evidence>
<comment type="similarity">
    <text evidence="2">Belongs to the SNF2/RAD54 helicase family.</text>
</comment>
<dbReference type="InterPro" id="IPR018957">
    <property type="entry name" value="Znf_C3HC4_RING-type"/>
</dbReference>
<dbReference type="SUPFAM" id="SSF57850">
    <property type="entry name" value="RING/U-box"/>
    <property type="match status" value="1"/>
</dbReference>
<dbReference type="Gene3D" id="3.30.1740.10">
    <property type="entry name" value="Zinc finger, PARP-type"/>
    <property type="match status" value="1"/>
</dbReference>
<keyword evidence="17" id="KW-1185">Reference proteome</keyword>
<dbReference type="InterPro" id="IPR049730">
    <property type="entry name" value="SNF2/RAD54-like_C"/>
</dbReference>
<dbReference type="STRING" id="1314674.A0A0D7B979"/>
<keyword evidence="6" id="KW-0378">Hydrolase</keyword>
<sequence>MSHVIGYCQSTRAVCHGPQPCQGTPMAKGALRYGKKTSSGFGDTIEWRHWGCVTPDILAQLATVDLSRIENIENISASDQQKVRTAVMQRRIDPSDIPVSARPSGPATVTAPPGAAPPFTASAIVPTPAVPIPSASQTTMSSSQPTSSSFKASPAATNQQARLAKRDAIRAQFAAKNQASAHSAPTQLRAPAPTATPASAHTPSAPRSTTAQPASVAGQKRKVTAAPTPFPMSLPGSSSTMVPSSSQQALLEEDENLPVDDEPQEELYTTLRTSVVGIQYYKGLVGPGERVLLEREPTNPYDRNAIKAVNMNRVQVGHVPKQVAAKLAPLLDQRLVNCEAVIHDGNLTGHKGYSLDMTLRFYARADKRQQIEPKLVWATPGQRGFASSRNSQSSNSTQHSTQVVSGPASRGGASSSYAMGGYGGGYGSMTVGPSRVSGSQASAPRHAQQTQAQIKAAMQLEESMRKAQELKQILNSLEKVDDEGRRSSLLDTVCSTDDVLKLPLHPDPPGTAKGNMYVDLMRHQLQGLQWCIDREYPTLPTQESDSPVQFWQVRKNPASNAKYYYNLATKTPTKDAPELGRGALFADAMGLGKTLTMIALILATLADQPKQHSNATLIIVPLSILSNWEKQLLDHCTPGALKSYVYYGNGRNISTDELAKYDVVITTYQVCVTEHAEANATGARTKKKKTERSLYDINWKRVVLDEGHCIRNPKTKMAKAVCALKAHRRWVLTGTPIINSPRDLGSILQFLKICRPLDSDDYFKQLLLRPLKDGDAAGFELLRALMNQVCIRRTKEMQDSDGNPLIPLPPVSITVVPVALHDEARELYDKVEELSKDRIEGYISRGETRAVTTNALSMLTRLRQIALHPGLVPKDYVDQLQAMLENDDPDRPQINLTPAEKSRLQSRLLQALEECEECPICFMVPDQSNARITACSHLFCISCITEILSRQGKCPMDRRELTLGDVIEPPPPTEATQMMYRADEETCDAGSSAKIDQLIKLLQLNPTGDKSLVFSQFTSFLDKIADELDDRGIAYERFDGRMSAKRRQEVLARFSIPIREESASFSQAHAAPEPEPEPIGRKRKARRNVVDDDDEDEDFPEHVVPIKPAPSASQRTRSGRVTRRVVENTEDLDFTPSSPAAGGEDSDFAPAGDDEDDDYVMHNTPEKQKAKPKSQAKGKGKARVREHSLEPEDLNDLSYGGSGGNPKILLLSLKAGALGLNLTVANNVYLMDPWWQEGIESQAIDRVNRIGQKKNVHVYQLIAENTVESKVLDIQDKKKKLIEQAFSGQKRKETPQQKKEARLQEIIDLFGLKNSENTAA</sequence>
<dbReference type="GO" id="GO:0006281">
    <property type="term" value="P:DNA repair"/>
    <property type="evidence" value="ECO:0007669"/>
    <property type="project" value="TreeGrafter"/>
</dbReference>
<feature type="compositionally biased region" description="Low complexity" evidence="12">
    <location>
        <begin position="103"/>
        <end position="123"/>
    </location>
</feature>
<dbReference type="InterPro" id="IPR050628">
    <property type="entry name" value="SNF2_RAD54_helicase_TF"/>
</dbReference>
<keyword evidence="7" id="KW-0347">Helicase</keyword>
<dbReference type="Gene3D" id="3.40.50.10810">
    <property type="entry name" value="Tandem AAA-ATPase domain"/>
    <property type="match status" value="1"/>
</dbReference>
<evidence type="ECO:0000256" key="11">
    <source>
        <dbReference type="PROSITE-ProRule" id="PRU00175"/>
    </source>
</evidence>
<dbReference type="PROSITE" id="PS51192">
    <property type="entry name" value="HELICASE_ATP_BIND_1"/>
    <property type="match status" value="1"/>
</dbReference>
<feature type="domain" description="PARP-type" evidence="13">
    <location>
        <begin position="3"/>
        <end position="87"/>
    </location>
</feature>
<keyword evidence="9" id="KW-0067">ATP-binding</keyword>
<evidence type="ECO:0000256" key="10">
    <source>
        <dbReference type="ARBA" id="ARBA00023242"/>
    </source>
</evidence>